<evidence type="ECO:0000313" key="1">
    <source>
        <dbReference type="EMBL" id="KAF6038087.1"/>
    </source>
</evidence>
<protein>
    <submittedName>
        <fullName evidence="1">RNF213</fullName>
    </submittedName>
</protein>
<accession>A0A7J7KIN0</accession>
<name>A0A7J7KIN0_BUGNE</name>
<keyword evidence="2" id="KW-1185">Reference proteome</keyword>
<dbReference type="Proteomes" id="UP000593567">
    <property type="component" value="Unassembled WGS sequence"/>
</dbReference>
<dbReference type="EMBL" id="VXIV02000472">
    <property type="protein sequence ID" value="KAF6038087.1"/>
    <property type="molecule type" value="Genomic_DNA"/>
</dbReference>
<gene>
    <name evidence="1" type="ORF">EB796_003602</name>
</gene>
<organism evidence="1 2">
    <name type="scientific">Bugula neritina</name>
    <name type="common">Brown bryozoan</name>
    <name type="synonym">Sertularia neritina</name>
    <dbReference type="NCBI Taxonomy" id="10212"/>
    <lineage>
        <taxon>Eukaryota</taxon>
        <taxon>Metazoa</taxon>
        <taxon>Spiralia</taxon>
        <taxon>Lophotrochozoa</taxon>
        <taxon>Bryozoa</taxon>
        <taxon>Gymnolaemata</taxon>
        <taxon>Cheilostomatida</taxon>
        <taxon>Flustrina</taxon>
        <taxon>Buguloidea</taxon>
        <taxon>Bugulidae</taxon>
        <taxon>Bugula</taxon>
    </lineage>
</organism>
<sequence>MLTILGLMPNVDGEIILDNFKKSVIGRLVAEASVTSMRNEFLESYLNDFISMSYPSKSPMEHDVVKAQICATISAADIHLAHFHFAFRKQKKVFSNLISIMNYPLHGQERLFHSKVKEHFNSSSDKTCDIVALETLLGILSERGETMNYILKYPREWVHDVNGCNQLVEQVCGRDGDGDFSDDHEKCRQLLKHLEIKKIYVQYVIEPSEVDVEGTHDSCNLTRYNYVVTRNSTSQEPAHLLQSVKKYMAASLVYGFEKIDEEIGDCCEEEIKFLVILPCDHWIEKNCPTKHSECPECQSPIPADFFSDLESSRFREGIEKYRDFRQRLNRFFMNFITEVVLPREREYSQEVVEYLLEKIVFTKEASREAIKRNFFNSEAIVEPTHIVRRYVLNHLMSSASDMVTATLNDCLANVVNQDVEMLELVVSSIKIASDKEITAYSDNQLIAHLKESLPSLIHGISVSNSVTLQSLEQLTKVKAIVESSVNCSFSLQTSTETKHQLISSLSVALKDSRCCQLQKLAARQLLVRKGLGFMTDLMKAEGKGILPGVASDHLKGYHPLNLLKLFVDSEAYQKSVDVLTRLASTSEKLHPADKSHLSQSSQVTLFAVYEVMTNQSAASHTLRIPPNCLPQAICKAMVDLRITQPNEVILKTCRGRSMTMLLLHLFTVSISQPQSSVLQPLCTIINQPKQLKVNTGGSDTENCVTRLIKSVCPTHHQSMSGLSIISKAVLRCLVGLAAFLLILINKSEAISLLPLRPMQVRDWSDQVWKEMEILAEICEESEDICILLLHHVIDAMQNLQASAENSSWKQCFENIVKTTIGTKEGGIHENYLTLSEKEKELKDILDAPDSAAHVLNSAALWKYRRPLTLLSTQSKILSSPTYSEEDSRHILALVKYSDLLQLVHKLPAVLCSLRYIADELSYQYSRQTVGTTLIKNVLAEHSDLKPHFEKLMEVWNKLSAIKDGHPLSTDSPLQNFLIDRYAVTSPLPYRLVERLVGAHNLMVETNESQTEKPLSKVTEQDLVILKSEEEILNLVSSYRKSDGEPATYNWKDINKQVLVKYLSNKPKIVRLKDQLPFYQFSEDSDVALKLRSISDSQEVLEEQMCSEIVELLENCNISTRQEQRMQNLTFLLKELEIVINYLSGMLDIPKYYKLKDYIRDTFKRDSPITITSSAELEHVRHVWLLVKYEQTHQLLKSNHKVFDDVSLDCKVAFPRNLEAELHDEVHHKGSNTRRLMMLLFEYIVLGLNHEIVRERQDVSYPSQRLPDGLKEYFMSMHKRDLSDQVISQHSVLQRLQVKHAARTWINIWRKYTGCQL</sequence>
<reference evidence="1" key="1">
    <citation type="submission" date="2020-06" db="EMBL/GenBank/DDBJ databases">
        <title>Draft genome of Bugula neritina, a colonial animal packing powerful symbionts and potential medicines.</title>
        <authorList>
            <person name="Rayko M."/>
        </authorList>
    </citation>
    <scope>NUCLEOTIDE SEQUENCE [LARGE SCALE GENOMIC DNA]</scope>
    <source>
        <strain evidence="1">Kwan_BN1</strain>
    </source>
</reference>
<proteinExistence type="predicted"/>
<evidence type="ECO:0000313" key="2">
    <source>
        <dbReference type="Proteomes" id="UP000593567"/>
    </source>
</evidence>
<dbReference type="OrthoDB" id="2423195at2759"/>
<comment type="caution">
    <text evidence="1">The sequence shown here is derived from an EMBL/GenBank/DDBJ whole genome shotgun (WGS) entry which is preliminary data.</text>
</comment>